<protein>
    <submittedName>
        <fullName evidence="5">Phenylacetic acid degradation-related protein domain protein</fullName>
    </submittedName>
</protein>
<dbReference type="PANTHER" id="PTHR21660">
    <property type="entry name" value="THIOESTERASE SUPERFAMILY MEMBER-RELATED"/>
    <property type="match status" value="1"/>
</dbReference>
<evidence type="ECO:0000256" key="2">
    <source>
        <dbReference type="ARBA" id="ARBA00022801"/>
    </source>
</evidence>
<dbReference type="InterPro" id="IPR039298">
    <property type="entry name" value="ACOT13"/>
</dbReference>
<evidence type="ECO:0000256" key="1">
    <source>
        <dbReference type="ARBA" id="ARBA00008324"/>
    </source>
</evidence>
<accession>T1BTA0</accession>
<comment type="caution">
    <text evidence="5">The sequence shown here is derived from an EMBL/GenBank/DDBJ whole genome shotgun (WGS) entry which is preliminary data.</text>
</comment>
<dbReference type="Pfam" id="PF03061">
    <property type="entry name" value="4HBT"/>
    <property type="match status" value="1"/>
</dbReference>
<dbReference type="InterPro" id="IPR003736">
    <property type="entry name" value="PAAI_dom"/>
</dbReference>
<reference evidence="5" key="1">
    <citation type="submission" date="2013-08" db="EMBL/GenBank/DDBJ databases">
        <authorList>
            <person name="Mendez C."/>
            <person name="Richter M."/>
            <person name="Ferrer M."/>
            <person name="Sanchez J."/>
        </authorList>
    </citation>
    <scope>NUCLEOTIDE SEQUENCE</scope>
</reference>
<feature type="domain" description="Thioesterase" evidence="4">
    <location>
        <begin position="29"/>
        <end position="105"/>
    </location>
</feature>
<dbReference type="SUPFAM" id="SSF54637">
    <property type="entry name" value="Thioesterase/thiol ester dehydrase-isomerase"/>
    <property type="match status" value="1"/>
</dbReference>
<evidence type="ECO:0000256" key="3">
    <source>
        <dbReference type="SAM" id="MobiDB-lite"/>
    </source>
</evidence>
<organism evidence="5">
    <name type="scientific">mine drainage metagenome</name>
    <dbReference type="NCBI Taxonomy" id="410659"/>
    <lineage>
        <taxon>unclassified sequences</taxon>
        <taxon>metagenomes</taxon>
        <taxon>ecological metagenomes</taxon>
    </lineage>
</organism>
<dbReference type="EMBL" id="AUZY01002669">
    <property type="protein sequence ID" value="EQD71778.1"/>
    <property type="molecule type" value="Genomic_DNA"/>
</dbReference>
<name>T1BTA0_9ZZZZ</name>
<dbReference type="PANTHER" id="PTHR21660:SF1">
    <property type="entry name" value="ACYL-COENZYME A THIOESTERASE 13"/>
    <property type="match status" value="1"/>
</dbReference>
<reference evidence="5" key="2">
    <citation type="journal article" date="2014" name="ISME J.">
        <title>Microbial stratification in low pH oxic and suboxic macroscopic growths along an acid mine drainage.</title>
        <authorList>
            <person name="Mendez-Garcia C."/>
            <person name="Mesa V."/>
            <person name="Sprenger R.R."/>
            <person name="Richter M."/>
            <person name="Diez M.S."/>
            <person name="Solano J."/>
            <person name="Bargiela R."/>
            <person name="Golyshina O.V."/>
            <person name="Manteca A."/>
            <person name="Ramos J.L."/>
            <person name="Gallego J.R."/>
            <person name="Llorente I."/>
            <person name="Martins Dos Santos V.A."/>
            <person name="Jensen O.N."/>
            <person name="Pelaez A.I."/>
            <person name="Sanchez J."/>
            <person name="Ferrer M."/>
        </authorList>
    </citation>
    <scope>NUCLEOTIDE SEQUENCE</scope>
</reference>
<dbReference type="CDD" id="cd03443">
    <property type="entry name" value="PaaI_thioesterase"/>
    <property type="match status" value="1"/>
</dbReference>
<dbReference type="AlphaFoldDB" id="T1BTA0"/>
<comment type="similarity">
    <text evidence="1">Belongs to the thioesterase PaaI family.</text>
</comment>
<dbReference type="GO" id="GO:0047617">
    <property type="term" value="F:fatty acyl-CoA hydrolase activity"/>
    <property type="evidence" value="ECO:0007669"/>
    <property type="project" value="InterPro"/>
</dbReference>
<dbReference type="Gene3D" id="3.10.129.10">
    <property type="entry name" value="Hotdog Thioesterase"/>
    <property type="match status" value="1"/>
</dbReference>
<proteinExistence type="inferred from homology"/>
<keyword evidence="2" id="KW-0378">Hydrolase</keyword>
<sequence>MGFLIDAEQSGVGYCTVAGTVDQRHLNINGVVHGGVYATILDTAMGGAVVTTLGEGETTATTSLYLEFLRGAREDAVLRARGDVLRRGRHLAFVEGNLYDAEGHRLSQAHGTWYIWSAEESPSSRRGAPTPASRRSGGRSSRRS</sequence>
<dbReference type="InterPro" id="IPR029069">
    <property type="entry name" value="HotDog_dom_sf"/>
</dbReference>
<gene>
    <name evidence="5" type="ORF">B1B_04269</name>
</gene>
<feature type="region of interest" description="Disordered" evidence="3">
    <location>
        <begin position="119"/>
        <end position="144"/>
    </location>
</feature>
<evidence type="ECO:0000259" key="4">
    <source>
        <dbReference type="Pfam" id="PF03061"/>
    </source>
</evidence>
<dbReference type="InterPro" id="IPR006683">
    <property type="entry name" value="Thioestr_dom"/>
</dbReference>
<dbReference type="NCBIfam" id="TIGR00369">
    <property type="entry name" value="unchar_dom_1"/>
    <property type="match status" value="1"/>
</dbReference>
<evidence type="ECO:0000313" key="5">
    <source>
        <dbReference type="EMBL" id="EQD71778.1"/>
    </source>
</evidence>